<evidence type="ECO:0000313" key="3">
    <source>
        <dbReference type="Proteomes" id="UP000309186"/>
    </source>
</evidence>
<keyword evidence="1" id="KW-0472">Membrane</keyword>
<reference evidence="2 3" key="1">
    <citation type="submission" date="2018-01" db="EMBL/GenBank/DDBJ databases">
        <title>Co-occurrence of chitin degradation, pigmentation and bioactivity in marine Pseudoalteromonas.</title>
        <authorList>
            <person name="Paulsen S."/>
            <person name="Gram L."/>
            <person name="Machado H."/>
        </authorList>
    </citation>
    <scope>NUCLEOTIDE SEQUENCE [LARGE SCALE GENOMIC DNA]</scope>
    <source>
        <strain evidence="2 3">S3663</strain>
    </source>
</reference>
<dbReference type="AlphaFoldDB" id="A0A5R9Q003"/>
<accession>A0A5R9Q003</accession>
<name>A0A5R9Q003_9GAMM</name>
<organism evidence="2 3">
    <name type="scientific">Pseudoalteromonas phenolica</name>
    <dbReference type="NCBI Taxonomy" id="161398"/>
    <lineage>
        <taxon>Bacteria</taxon>
        <taxon>Pseudomonadati</taxon>
        <taxon>Pseudomonadota</taxon>
        <taxon>Gammaproteobacteria</taxon>
        <taxon>Alteromonadales</taxon>
        <taxon>Pseudoalteromonadaceae</taxon>
        <taxon>Pseudoalteromonas</taxon>
    </lineage>
</organism>
<evidence type="ECO:0000256" key="1">
    <source>
        <dbReference type="SAM" id="Phobius"/>
    </source>
</evidence>
<keyword evidence="1" id="KW-0812">Transmembrane</keyword>
<feature type="transmembrane region" description="Helical" evidence="1">
    <location>
        <begin position="114"/>
        <end position="140"/>
    </location>
</feature>
<sequence>MRNYLNRIKFDVVVVLMLSAVVYLLFEIEYADIEVNRIDLSHATLHCSEADKLNRVNGYIKFQGLQLRLRGSFARCSDFENEFQDKIIEVEYLKDDGLITELKMNDEVYYSRSILLSSFISLFISVIVWIYCRSFIFGLIKLVGKRKW</sequence>
<dbReference type="EMBL" id="PPSW01000022">
    <property type="protein sequence ID" value="TLX46480.1"/>
    <property type="molecule type" value="Genomic_DNA"/>
</dbReference>
<comment type="caution">
    <text evidence="2">The sequence shown here is derived from an EMBL/GenBank/DDBJ whole genome shotgun (WGS) entry which is preliminary data.</text>
</comment>
<dbReference type="Proteomes" id="UP000309186">
    <property type="component" value="Unassembled WGS sequence"/>
</dbReference>
<proteinExistence type="predicted"/>
<gene>
    <name evidence="2" type="ORF">C1E24_14035</name>
</gene>
<protein>
    <submittedName>
        <fullName evidence="2">Uncharacterized protein</fullName>
    </submittedName>
</protein>
<evidence type="ECO:0000313" key="2">
    <source>
        <dbReference type="EMBL" id="TLX46480.1"/>
    </source>
</evidence>
<keyword evidence="1" id="KW-1133">Transmembrane helix</keyword>
<feature type="transmembrane region" description="Helical" evidence="1">
    <location>
        <begin position="12"/>
        <end position="31"/>
    </location>
</feature>